<evidence type="ECO:0000256" key="2">
    <source>
        <dbReference type="ARBA" id="ARBA00005142"/>
    </source>
</evidence>
<comment type="cofactor">
    <cofactor evidence="1 9">
        <name>Mg(2+)</name>
        <dbReference type="ChEBI" id="CHEBI:18420"/>
    </cofactor>
</comment>
<comment type="similarity">
    <text evidence="3 9">Belongs to the dUTPase family.</text>
</comment>
<keyword evidence="12" id="KW-1185">Reference proteome</keyword>
<evidence type="ECO:0000256" key="6">
    <source>
        <dbReference type="ARBA" id="ARBA00023080"/>
    </source>
</evidence>
<dbReference type="InterPro" id="IPR033704">
    <property type="entry name" value="dUTPase_trimeric"/>
</dbReference>
<dbReference type="AlphaFoldDB" id="G0P8Q2"/>
<dbReference type="NCBIfam" id="TIGR00576">
    <property type="entry name" value="dut"/>
    <property type="match status" value="2"/>
</dbReference>
<gene>
    <name evidence="11" type="ORF">CAEBREN_14246</name>
</gene>
<keyword evidence="5 9" id="KW-0460">Magnesium</keyword>
<dbReference type="eggNOG" id="KOG3370">
    <property type="taxonomic scope" value="Eukaryota"/>
</dbReference>
<feature type="domain" description="dUTPase-like" evidence="10">
    <location>
        <begin position="190"/>
        <end position="318"/>
    </location>
</feature>
<organism evidence="12">
    <name type="scientific">Caenorhabditis brenneri</name>
    <name type="common">Nematode worm</name>
    <dbReference type="NCBI Taxonomy" id="135651"/>
    <lineage>
        <taxon>Eukaryota</taxon>
        <taxon>Metazoa</taxon>
        <taxon>Ecdysozoa</taxon>
        <taxon>Nematoda</taxon>
        <taxon>Chromadorea</taxon>
        <taxon>Rhabditida</taxon>
        <taxon>Rhabditina</taxon>
        <taxon>Rhabditomorpha</taxon>
        <taxon>Rhabditoidea</taxon>
        <taxon>Rhabditidae</taxon>
        <taxon>Peloderinae</taxon>
        <taxon>Caenorhabditis</taxon>
    </lineage>
</organism>
<dbReference type="GO" id="GO:0006226">
    <property type="term" value="P:dUMP biosynthetic process"/>
    <property type="evidence" value="ECO:0007669"/>
    <property type="project" value="UniProtKB-UniRule"/>
</dbReference>
<evidence type="ECO:0000256" key="5">
    <source>
        <dbReference type="ARBA" id="ARBA00022842"/>
    </source>
</evidence>
<dbReference type="OrthoDB" id="419889at2759"/>
<dbReference type="InParanoid" id="G0P8Q2"/>
<dbReference type="GO" id="GO:0004170">
    <property type="term" value="F:dUTP diphosphatase activity"/>
    <property type="evidence" value="ECO:0007669"/>
    <property type="project" value="UniProtKB-UniRule"/>
</dbReference>
<dbReference type="GO" id="GO:0000287">
    <property type="term" value="F:magnesium ion binding"/>
    <property type="evidence" value="ECO:0007669"/>
    <property type="project" value="UniProtKB-UniRule"/>
</dbReference>
<dbReference type="PANTHER" id="PTHR11241:SF0">
    <property type="entry name" value="DEOXYURIDINE 5'-TRIPHOSPHATE NUCLEOTIDOHYDROLASE"/>
    <property type="match status" value="1"/>
</dbReference>
<proteinExistence type="inferred from homology"/>
<sequence>MTSETEVKAADDDEKRIPVRFTLINKDAETLRYASREAAGADFYSTEEVVIPAHGKFCVSTGVQVELPFGYYGRVAPRSGLAAKHFIDVGAGVIDSDYRGEVKVLLFNFNDTDFEVKKGDRIAQMICEKIGHCVYVPASELENTDRGAGGFGSTGENIMETEEPLVKKSKIEQAEASPKPVTIQFTKNEKAEKPTYGSDLAAGADLYSCETATVPAKGKWLVSTGIHVKLPYGYYGRVAPRSGLAAKHFIDVGAGVIDSDYRGEVKVLLFNFSDTDFEVKKGDRIAQLILEQIAHCRYEQVDSLEDTERGAGGFGSTGK</sequence>
<reference evidence="12" key="1">
    <citation type="submission" date="2011-07" db="EMBL/GenBank/DDBJ databases">
        <authorList>
            <consortium name="Caenorhabditis brenneri Sequencing and Analysis Consortium"/>
            <person name="Wilson R.K."/>
        </authorList>
    </citation>
    <scope>NUCLEOTIDE SEQUENCE [LARGE SCALE GENOMIC DNA]</scope>
    <source>
        <strain evidence="12">PB2801</strain>
    </source>
</reference>
<dbReference type="Pfam" id="PF00692">
    <property type="entry name" value="dUTPase"/>
    <property type="match status" value="2"/>
</dbReference>
<name>G0P8Q2_CAEBE</name>
<dbReference type="FunFam" id="2.70.40.10:FF:000004">
    <property type="entry name" value="Deoxyuridine triphosphatase"/>
    <property type="match status" value="1"/>
</dbReference>
<evidence type="ECO:0000256" key="3">
    <source>
        <dbReference type="ARBA" id="ARBA00006581"/>
    </source>
</evidence>
<dbReference type="CDD" id="cd07557">
    <property type="entry name" value="trimeric_dUTPase"/>
    <property type="match status" value="2"/>
</dbReference>
<dbReference type="EC" id="3.6.1.23" evidence="9"/>
<evidence type="ECO:0000313" key="12">
    <source>
        <dbReference type="Proteomes" id="UP000008068"/>
    </source>
</evidence>
<dbReference type="STRING" id="135651.G0P8Q2"/>
<dbReference type="NCBIfam" id="NF001862">
    <property type="entry name" value="PRK00601.1"/>
    <property type="match status" value="2"/>
</dbReference>
<accession>G0P8Q2</accession>
<dbReference type="InterPro" id="IPR008181">
    <property type="entry name" value="dUTPase"/>
</dbReference>
<evidence type="ECO:0000259" key="10">
    <source>
        <dbReference type="Pfam" id="PF00692"/>
    </source>
</evidence>
<keyword evidence="4 9" id="KW-0378">Hydrolase</keyword>
<dbReference type="UniPathway" id="UPA00610">
    <property type="reaction ID" value="UER00666"/>
</dbReference>
<feature type="domain" description="dUTPase-like" evidence="10">
    <location>
        <begin position="28"/>
        <end position="155"/>
    </location>
</feature>
<dbReference type="HOGENOM" id="CLU_872185_0_0_1"/>
<dbReference type="InterPro" id="IPR029054">
    <property type="entry name" value="dUTPase-like"/>
</dbReference>
<evidence type="ECO:0000256" key="9">
    <source>
        <dbReference type="RuleBase" id="RU367024"/>
    </source>
</evidence>
<keyword evidence="9" id="KW-0479">Metal-binding</keyword>
<dbReference type="OMA" id="FEHYHEP"/>
<comment type="catalytic activity">
    <reaction evidence="7 9">
        <text>dUTP + H2O = dUMP + diphosphate + H(+)</text>
        <dbReference type="Rhea" id="RHEA:10248"/>
        <dbReference type="ChEBI" id="CHEBI:15377"/>
        <dbReference type="ChEBI" id="CHEBI:15378"/>
        <dbReference type="ChEBI" id="CHEBI:33019"/>
        <dbReference type="ChEBI" id="CHEBI:61555"/>
        <dbReference type="ChEBI" id="CHEBI:246422"/>
        <dbReference type="EC" id="3.6.1.23"/>
    </reaction>
</comment>
<evidence type="ECO:0000256" key="8">
    <source>
        <dbReference type="ARBA" id="ARBA00057946"/>
    </source>
</evidence>
<comment type="function">
    <text evidence="9">Involved in nucleotide metabolism via production of dUMP, the immediate precursor of thymidine nucleotides, and decreases the intracellular concentration of dUTP so that uracil cannot be incorporated into DNA.</text>
</comment>
<dbReference type="Gene3D" id="2.70.40.10">
    <property type="match status" value="2"/>
</dbReference>
<comment type="pathway">
    <text evidence="2 9">Pyrimidine metabolism; dUMP biosynthesis; dUMP from dCTP (dUTP route): step 2/2.</text>
</comment>
<dbReference type="GO" id="GO:0046081">
    <property type="term" value="P:dUTP catabolic process"/>
    <property type="evidence" value="ECO:0007669"/>
    <property type="project" value="UniProtKB-UniRule"/>
</dbReference>
<dbReference type="Proteomes" id="UP000008068">
    <property type="component" value="Unassembled WGS sequence"/>
</dbReference>
<dbReference type="SUPFAM" id="SSF51283">
    <property type="entry name" value="dUTPase-like"/>
    <property type="match status" value="2"/>
</dbReference>
<dbReference type="PANTHER" id="PTHR11241">
    <property type="entry name" value="DEOXYURIDINE 5'-TRIPHOSPHATE NUCLEOTIDOHYDROLASE"/>
    <property type="match status" value="1"/>
</dbReference>
<dbReference type="EMBL" id="GL380137">
    <property type="protein sequence ID" value="EGT47962.1"/>
    <property type="molecule type" value="Genomic_DNA"/>
</dbReference>
<dbReference type="InterPro" id="IPR036157">
    <property type="entry name" value="dUTPase-like_sf"/>
</dbReference>
<evidence type="ECO:0000256" key="7">
    <source>
        <dbReference type="ARBA" id="ARBA00047686"/>
    </source>
</evidence>
<evidence type="ECO:0000313" key="11">
    <source>
        <dbReference type="EMBL" id="EGT47962.1"/>
    </source>
</evidence>
<protein>
    <recommendedName>
        <fullName evidence="9">Deoxyuridine 5'-triphosphate nucleotidohydrolase</fullName>
        <shortName evidence="9">dUTPase</shortName>
        <ecNumber evidence="9">3.6.1.23</ecNumber>
    </recommendedName>
    <alternativeName>
        <fullName evidence="9">dUTP pyrophosphatase</fullName>
    </alternativeName>
</protein>
<evidence type="ECO:0000256" key="1">
    <source>
        <dbReference type="ARBA" id="ARBA00001946"/>
    </source>
</evidence>
<comment type="function">
    <text evidence="8">Catalyzes the cleavage of 2'-deoxyuridine 5'-triphosphate (dUTP) into 2'-deoxyuridine 5'-monophosphate (dUMP) and inorganic pyrophosphate and through its action efficiently prevents uracil misincorporation into DNA and at the same time provides dUMP, the substrate for de novo thymidylate biosynthesis. Inhibits peroxisome proliferator-activated receptor (PPAR) activity by binding of its N-terminal to PPAR, preventing the latter's dimerization with retinoid X receptor. Essential for embryonic development.</text>
</comment>
<keyword evidence="6 9" id="KW-0546">Nucleotide metabolism</keyword>
<evidence type="ECO:0000256" key="4">
    <source>
        <dbReference type="ARBA" id="ARBA00022801"/>
    </source>
</evidence>